<organism evidence="2 3">
    <name type="scientific">Conexibacter stalactiti</name>
    <dbReference type="NCBI Taxonomy" id="1940611"/>
    <lineage>
        <taxon>Bacteria</taxon>
        <taxon>Bacillati</taxon>
        <taxon>Actinomycetota</taxon>
        <taxon>Thermoleophilia</taxon>
        <taxon>Solirubrobacterales</taxon>
        <taxon>Conexibacteraceae</taxon>
        <taxon>Conexibacter</taxon>
    </lineage>
</organism>
<dbReference type="Proteomes" id="UP001284601">
    <property type="component" value="Unassembled WGS sequence"/>
</dbReference>
<evidence type="ECO:0000313" key="3">
    <source>
        <dbReference type="Proteomes" id="UP001284601"/>
    </source>
</evidence>
<gene>
    <name evidence="2" type="ORF">R7226_21345</name>
</gene>
<feature type="region of interest" description="Disordered" evidence="1">
    <location>
        <begin position="66"/>
        <end position="94"/>
    </location>
</feature>
<feature type="compositionally biased region" description="Acidic residues" evidence="1">
    <location>
        <begin position="73"/>
        <end position="82"/>
    </location>
</feature>
<sequence length="94" mass="10300">MEPELSDEELRILRAARDGRIHSIGHWVIDGESRPERRALDAVKQRGWVTDAIARGNWTYDLSPSGRAVLEAAEPDGPDDDLGPPAPPPPPRSA</sequence>
<protein>
    <recommendedName>
        <fullName evidence="4">MarR family transcriptional regulator</fullName>
    </recommendedName>
</protein>
<feature type="compositionally biased region" description="Pro residues" evidence="1">
    <location>
        <begin position="84"/>
        <end position="94"/>
    </location>
</feature>
<comment type="caution">
    <text evidence="2">The sequence shown here is derived from an EMBL/GenBank/DDBJ whole genome shotgun (WGS) entry which is preliminary data.</text>
</comment>
<keyword evidence="3" id="KW-1185">Reference proteome</keyword>
<name>A0ABU4HU98_9ACTN</name>
<dbReference type="EMBL" id="JAWSTH010000068">
    <property type="protein sequence ID" value="MDW5596907.1"/>
    <property type="molecule type" value="Genomic_DNA"/>
</dbReference>
<evidence type="ECO:0008006" key="4">
    <source>
        <dbReference type="Google" id="ProtNLM"/>
    </source>
</evidence>
<dbReference type="RefSeq" id="WP_318599344.1">
    <property type="nucleotide sequence ID" value="NZ_JAWSTH010000068.1"/>
</dbReference>
<evidence type="ECO:0000256" key="1">
    <source>
        <dbReference type="SAM" id="MobiDB-lite"/>
    </source>
</evidence>
<proteinExistence type="predicted"/>
<evidence type="ECO:0000313" key="2">
    <source>
        <dbReference type="EMBL" id="MDW5596907.1"/>
    </source>
</evidence>
<reference evidence="3" key="1">
    <citation type="submission" date="2023-07" db="EMBL/GenBank/DDBJ databases">
        <title>Conexibacter stalactiti sp. nov., isolated from stalactites in a lava cave and emended description of the genus Conexibacter.</title>
        <authorList>
            <person name="Lee S.D."/>
        </authorList>
    </citation>
    <scope>NUCLEOTIDE SEQUENCE [LARGE SCALE GENOMIC DNA]</scope>
    <source>
        <strain evidence="3">KCTC 39840</strain>
    </source>
</reference>
<accession>A0ABU4HU98</accession>